<sequence>MTIKLVITDIDGTILNDQHHLDSGLKKAVKKLKKMDIPFILASARAPSGMIELLKMLNIPDFPLVSFNGALIGHWKIDQFYPLIEHPLAKKELKLILDFVTTQHPNLSINLYTSNDWRVETFDSWAQKEAEIVKTLPIIGKFPDLPAHKLLLIGDVNEIQNTLLGLKTLGLTRTSFNLSKPNYLEITSCACSKKTALEEIAKYYQLHPSEILAFGDHYNDLEMLKAAGCGIAMGNAPQPVKNEVDYITTSNNENGVSKALTTYLFEK</sequence>
<reference evidence="1 2" key="1">
    <citation type="submission" date="2019-10" db="EMBL/GenBank/DDBJ databases">
        <authorList>
            <person name="Dong K."/>
        </authorList>
    </citation>
    <scope>NUCLEOTIDE SEQUENCE [LARGE SCALE GENOMIC DNA]</scope>
    <source>
        <strain evidence="1 2">DSM 28960</strain>
    </source>
</reference>
<keyword evidence="2" id="KW-1185">Reference proteome</keyword>
<proteinExistence type="predicted"/>
<keyword evidence="1" id="KW-0378">Hydrolase</keyword>
<dbReference type="OrthoDB" id="9790031at2"/>
<dbReference type="PANTHER" id="PTHR10000">
    <property type="entry name" value="PHOSPHOSERINE PHOSPHATASE"/>
    <property type="match status" value="1"/>
</dbReference>
<dbReference type="SUPFAM" id="SSF56784">
    <property type="entry name" value="HAD-like"/>
    <property type="match status" value="1"/>
</dbReference>
<dbReference type="GO" id="GO:0000287">
    <property type="term" value="F:magnesium ion binding"/>
    <property type="evidence" value="ECO:0007669"/>
    <property type="project" value="TreeGrafter"/>
</dbReference>
<accession>A0A7X1Z936</accession>
<dbReference type="PROSITE" id="PS01228">
    <property type="entry name" value="COF_1"/>
    <property type="match status" value="1"/>
</dbReference>
<gene>
    <name evidence="1" type="ORF">GHI93_09265</name>
</gene>
<dbReference type="InterPro" id="IPR023214">
    <property type="entry name" value="HAD_sf"/>
</dbReference>
<dbReference type="EMBL" id="WITJ01000012">
    <property type="protein sequence ID" value="MQW40115.1"/>
    <property type="molecule type" value="Genomic_DNA"/>
</dbReference>
<organism evidence="1 2">
    <name type="scientific">Lactococcus hircilactis</name>
    <dbReference type="NCBI Taxonomy" id="1494462"/>
    <lineage>
        <taxon>Bacteria</taxon>
        <taxon>Bacillati</taxon>
        <taxon>Bacillota</taxon>
        <taxon>Bacilli</taxon>
        <taxon>Lactobacillales</taxon>
        <taxon>Streptococcaceae</taxon>
        <taxon>Lactococcus</taxon>
    </lineage>
</organism>
<evidence type="ECO:0000313" key="2">
    <source>
        <dbReference type="Proteomes" id="UP000439550"/>
    </source>
</evidence>
<evidence type="ECO:0000313" key="1">
    <source>
        <dbReference type="EMBL" id="MQW40115.1"/>
    </source>
</evidence>
<dbReference type="AlphaFoldDB" id="A0A7X1Z936"/>
<protein>
    <submittedName>
        <fullName evidence="1">Cof-type HAD-IIB family hydrolase</fullName>
    </submittedName>
</protein>
<dbReference type="PANTHER" id="PTHR10000:SF8">
    <property type="entry name" value="HAD SUPERFAMILY HYDROLASE-LIKE, TYPE 3"/>
    <property type="match status" value="1"/>
</dbReference>
<dbReference type="InterPro" id="IPR036412">
    <property type="entry name" value="HAD-like_sf"/>
</dbReference>
<dbReference type="GO" id="GO:0005829">
    <property type="term" value="C:cytosol"/>
    <property type="evidence" value="ECO:0007669"/>
    <property type="project" value="TreeGrafter"/>
</dbReference>
<dbReference type="Gene3D" id="3.30.1240.10">
    <property type="match status" value="1"/>
</dbReference>
<dbReference type="NCBIfam" id="TIGR00099">
    <property type="entry name" value="Cof-subfamily"/>
    <property type="match status" value="1"/>
</dbReference>
<dbReference type="InterPro" id="IPR000150">
    <property type="entry name" value="Cof"/>
</dbReference>
<dbReference type="SFLD" id="SFLDG01140">
    <property type="entry name" value="C2.B:_Phosphomannomutase_and_P"/>
    <property type="match status" value="1"/>
</dbReference>
<dbReference type="GO" id="GO:0016791">
    <property type="term" value="F:phosphatase activity"/>
    <property type="evidence" value="ECO:0007669"/>
    <property type="project" value="TreeGrafter"/>
</dbReference>
<dbReference type="Gene3D" id="3.40.50.1000">
    <property type="entry name" value="HAD superfamily/HAD-like"/>
    <property type="match status" value="1"/>
</dbReference>
<dbReference type="SFLD" id="SFLDS00003">
    <property type="entry name" value="Haloacid_Dehalogenase"/>
    <property type="match status" value="1"/>
</dbReference>
<dbReference type="Pfam" id="PF08282">
    <property type="entry name" value="Hydrolase_3"/>
    <property type="match status" value="1"/>
</dbReference>
<dbReference type="CDD" id="cd07516">
    <property type="entry name" value="HAD_Pase"/>
    <property type="match status" value="1"/>
</dbReference>
<comment type="caution">
    <text evidence="1">The sequence shown here is derived from an EMBL/GenBank/DDBJ whole genome shotgun (WGS) entry which is preliminary data.</text>
</comment>
<dbReference type="Proteomes" id="UP000439550">
    <property type="component" value="Unassembled WGS sequence"/>
</dbReference>
<dbReference type="InterPro" id="IPR006379">
    <property type="entry name" value="HAD-SF_hydro_IIB"/>
</dbReference>
<dbReference type="RefSeq" id="WP_153496774.1">
    <property type="nucleotide sequence ID" value="NZ_CAXYUY010000003.1"/>
</dbReference>
<dbReference type="NCBIfam" id="TIGR01484">
    <property type="entry name" value="HAD-SF-IIB"/>
    <property type="match status" value="1"/>
</dbReference>
<name>A0A7X1Z936_9LACT</name>